<sequence length="19" mass="2182">MAAHLNTLDYYLIAIDLCQ</sequence>
<organism evidence="1">
    <name type="scientific">Anguilla anguilla</name>
    <name type="common">European freshwater eel</name>
    <name type="synonym">Muraena anguilla</name>
    <dbReference type="NCBI Taxonomy" id="7936"/>
    <lineage>
        <taxon>Eukaryota</taxon>
        <taxon>Metazoa</taxon>
        <taxon>Chordata</taxon>
        <taxon>Craniata</taxon>
        <taxon>Vertebrata</taxon>
        <taxon>Euteleostomi</taxon>
        <taxon>Actinopterygii</taxon>
        <taxon>Neopterygii</taxon>
        <taxon>Teleostei</taxon>
        <taxon>Anguilliformes</taxon>
        <taxon>Anguillidae</taxon>
        <taxon>Anguilla</taxon>
    </lineage>
</organism>
<proteinExistence type="predicted"/>
<protein>
    <submittedName>
        <fullName evidence="1">Uncharacterized protein</fullName>
    </submittedName>
</protein>
<dbReference type="EMBL" id="GBXM01044604">
    <property type="protein sequence ID" value="JAH63973.1"/>
    <property type="molecule type" value="Transcribed_RNA"/>
</dbReference>
<dbReference type="AlphaFoldDB" id="A0A0E9UG71"/>
<reference evidence="1" key="2">
    <citation type="journal article" date="2015" name="Fish Shellfish Immunol.">
        <title>Early steps in the European eel (Anguilla anguilla)-Vibrio vulnificus interaction in the gills: Role of the RtxA13 toxin.</title>
        <authorList>
            <person name="Callol A."/>
            <person name="Pajuelo D."/>
            <person name="Ebbesson L."/>
            <person name="Teles M."/>
            <person name="MacKenzie S."/>
            <person name="Amaro C."/>
        </authorList>
    </citation>
    <scope>NUCLEOTIDE SEQUENCE</scope>
</reference>
<reference evidence="1" key="1">
    <citation type="submission" date="2014-11" db="EMBL/GenBank/DDBJ databases">
        <authorList>
            <person name="Amaro Gonzalez C."/>
        </authorList>
    </citation>
    <scope>NUCLEOTIDE SEQUENCE</scope>
</reference>
<name>A0A0E9UG71_ANGAN</name>
<accession>A0A0E9UG71</accession>
<evidence type="ECO:0000313" key="1">
    <source>
        <dbReference type="EMBL" id="JAH63973.1"/>
    </source>
</evidence>